<feature type="region of interest" description="Disordered" evidence="1">
    <location>
        <begin position="929"/>
        <end position="951"/>
    </location>
</feature>
<gene>
    <name evidence="2" type="ORF">BCV69DRAFT_310400</name>
</gene>
<feature type="compositionally biased region" description="Pro residues" evidence="1">
    <location>
        <begin position="13"/>
        <end position="22"/>
    </location>
</feature>
<keyword evidence="3" id="KW-1185">Reference proteome</keyword>
<feature type="region of interest" description="Disordered" evidence="1">
    <location>
        <begin position="568"/>
        <end position="588"/>
    </location>
</feature>
<dbReference type="GO" id="GO:0000329">
    <property type="term" value="C:fungal-type vacuole membrane"/>
    <property type="evidence" value="ECO:0007669"/>
    <property type="project" value="InterPro"/>
</dbReference>
<evidence type="ECO:0000313" key="3">
    <source>
        <dbReference type="Proteomes" id="UP000245942"/>
    </source>
</evidence>
<feature type="region of interest" description="Disordered" evidence="1">
    <location>
        <begin position="423"/>
        <end position="460"/>
    </location>
</feature>
<proteinExistence type="predicted"/>
<protein>
    <submittedName>
        <fullName evidence="2">Uncharacterized protein</fullName>
    </submittedName>
</protein>
<dbReference type="Pfam" id="PF12505">
    <property type="entry name" value="DUF3712"/>
    <property type="match status" value="1"/>
</dbReference>
<feature type="compositionally biased region" description="Polar residues" evidence="1">
    <location>
        <begin position="929"/>
        <end position="950"/>
    </location>
</feature>
<dbReference type="PANTHER" id="PTHR35895">
    <property type="entry name" value="CHROMOSOME 16, WHOLE GENOME SHOTGUN SEQUENCE"/>
    <property type="match status" value="1"/>
</dbReference>
<dbReference type="PANTHER" id="PTHR35895:SF1">
    <property type="entry name" value="LIPID-BINDING SERUM GLYCOPROTEIN C-TERMINAL DOMAIN-CONTAINING PROTEIN"/>
    <property type="match status" value="1"/>
</dbReference>
<sequence>MASDPPLASQPSPSTPAAPPAPGSKGKGVARLPFVRNLVTRLIDSAALRLLSLETGAPSKDVGLDVKVLAKVSDLGLPLPLNAKITFTQPVELCWMASSAQNGASSKLKIPGTKRDSEAGQVIAHGQLDILKLKAGATPGNSSGETRLRLDASSHTSQNVGALVKKLLRTPTQDAVTILLRAHGVTVKAYGFTFKGLALEKKVPLGGLGGLGGAVRFPDLDGEKVTVGKLPTSPERSSGAGLFGNKRSQSRQRKTTPEMDSITVEDLMIIGGHPEEGILISAAVNISLAQPGKNLPDISVPIGDLSLGLFVPVTESGAGGPTRIGSLVLAGTTLKQGNNRLEARGSIKIAHDASGPARMVITALLENRPSTLLAMAAEPDRDEPGASPASWLSYGFAGAQIVAILPALGDRARLIDGAQLRTGSEGAPVISPHPSTDSSSRRLSRSSRSNSMSDASSHPYNSANDSAFIRVTIYNSFNAEITLSKLRVKAYGETDGEGQSREVPMLGIVETGPRWEGLRLRPGESVPVSLPFELNSDPAVLVRVLKTSAAREGVELGPGFKKILDRIDQSSENEDRAPSPPVSDGGLGEGNFAELLTQALAHLTVAAHIEASEVYVGDYAVPGGVSFVQRSLAIAISGSTGAWLLPRVGTPLVTQLVEEGRIELASLDVHEINENGLVATATLKLAGFGPLSAQVFLDGGLAMKWTEGERKGEIAAYFNASEPLQVEPDQETTLQRQVTISPVKGGASSSGSFAAFASEILCKGETLWQIESNSVRALAGGVEFPTTLSKTISIFGFGGFPDLEAREFDIIGEEPLPPPLVAQLGRSSTGDANLAVAITAHVELPNSSNITISLSRLELELLLGEVVVGQVAIQDVHIPAHQTIDLDVAGYVWAASDSETLGRLASDIILGKPISLTARGKAAMTQALPQSLPTSRQRSGSMMSHNSAPSRKSETRVAWLDSALRALSTNVRIQAKKFNVVNRVELESLTGTFPQSGRPSVEIGALFVRYEVPFPIDVVIESVSADVEILLDGEVVGTGRSKNAKVLEAEEKAGSRRRRTSSTSSTVEHASGLLKLALDDFALDTENHAFSELIKHVFDCEETNRISLRGQAFVTARTVLGQIPCQVDLGHVPDLKIKGMRSLRTSPTDYTGLQVIDGTSDHLQVTFDLFLNNPSENVTLNLPDSGLSFAAYYRGANVGRAHVGGKEGPFKLTSGPCAFRGVNFYYSPKESEEMAVRQLPANFLSGQTTTLEIRGDEQSTSIAALQPAISSLRLSFDLRPLVDRTLIASIEIALGAKVLTANAVECSFVISNPLMVPIDLLSLAFVANYKGKPFGTSSIEWPAGEPLRVMPGTMGKPGQATGHCHVRLAQRLDQLVRAFLSERGQIYLQVELSAGVEMGGYKIPVFEYVQERLPLDIKNLAGVSKLLWALPL</sequence>
<accession>A0A316UCI1</accession>
<feature type="compositionally biased region" description="Basic and acidic residues" evidence="1">
    <location>
        <begin position="568"/>
        <end position="577"/>
    </location>
</feature>
<dbReference type="Proteomes" id="UP000245942">
    <property type="component" value="Unassembled WGS sequence"/>
</dbReference>
<evidence type="ECO:0000313" key="2">
    <source>
        <dbReference type="EMBL" id="PWN22896.1"/>
    </source>
</evidence>
<feature type="compositionally biased region" description="Low complexity" evidence="1">
    <location>
        <begin position="446"/>
        <end position="457"/>
    </location>
</feature>
<name>A0A316UCI1_9BASI</name>
<dbReference type="OrthoDB" id="10039566at2759"/>
<dbReference type="RefSeq" id="XP_025350056.1">
    <property type="nucleotide sequence ID" value="XM_025494787.1"/>
</dbReference>
<feature type="region of interest" description="Disordered" evidence="1">
    <location>
        <begin position="227"/>
        <end position="258"/>
    </location>
</feature>
<reference evidence="2 3" key="1">
    <citation type="journal article" date="2018" name="Mol. Biol. Evol.">
        <title>Broad Genomic Sampling Reveals a Smut Pathogenic Ancestry of the Fungal Clade Ustilaginomycotina.</title>
        <authorList>
            <person name="Kijpornyongpan T."/>
            <person name="Mondo S.J."/>
            <person name="Barry K."/>
            <person name="Sandor L."/>
            <person name="Lee J."/>
            <person name="Lipzen A."/>
            <person name="Pangilinan J."/>
            <person name="LaButti K."/>
            <person name="Hainaut M."/>
            <person name="Henrissat B."/>
            <person name="Grigoriev I.V."/>
            <person name="Spatafora J.W."/>
            <person name="Aime M.C."/>
        </authorList>
    </citation>
    <scope>NUCLEOTIDE SEQUENCE [LARGE SCALE GENOMIC DNA]</scope>
    <source>
        <strain evidence="2 3">MCA 4718</strain>
    </source>
</reference>
<feature type="compositionally biased region" description="Low complexity" evidence="1">
    <location>
        <begin position="1"/>
        <end position="12"/>
    </location>
</feature>
<dbReference type="GeneID" id="37016521"/>
<organism evidence="2 3">
    <name type="scientific">Pseudomicrostroma glucosiphilum</name>
    <dbReference type="NCBI Taxonomy" id="1684307"/>
    <lineage>
        <taxon>Eukaryota</taxon>
        <taxon>Fungi</taxon>
        <taxon>Dikarya</taxon>
        <taxon>Basidiomycota</taxon>
        <taxon>Ustilaginomycotina</taxon>
        <taxon>Exobasidiomycetes</taxon>
        <taxon>Microstromatales</taxon>
        <taxon>Microstromatales incertae sedis</taxon>
        <taxon>Pseudomicrostroma</taxon>
    </lineage>
</organism>
<evidence type="ECO:0000256" key="1">
    <source>
        <dbReference type="SAM" id="MobiDB-lite"/>
    </source>
</evidence>
<feature type="region of interest" description="Disordered" evidence="1">
    <location>
        <begin position="1"/>
        <end position="28"/>
    </location>
</feature>
<dbReference type="InterPro" id="IPR022185">
    <property type="entry name" value="DUF3712"/>
</dbReference>
<dbReference type="InterPro" id="IPR046368">
    <property type="entry name" value="Tag1"/>
</dbReference>
<dbReference type="EMBL" id="KZ819322">
    <property type="protein sequence ID" value="PWN22896.1"/>
    <property type="molecule type" value="Genomic_DNA"/>
</dbReference>